<evidence type="ECO:0000256" key="3">
    <source>
        <dbReference type="ARBA" id="ARBA00022670"/>
    </source>
</evidence>
<feature type="region of interest" description="Disordered" evidence="8">
    <location>
        <begin position="701"/>
        <end position="819"/>
    </location>
</feature>
<keyword evidence="9" id="KW-0472">Membrane</keyword>
<feature type="compositionally biased region" description="Low complexity" evidence="8">
    <location>
        <begin position="762"/>
        <end position="779"/>
    </location>
</feature>
<feature type="region of interest" description="Disordered" evidence="8">
    <location>
        <begin position="1"/>
        <end position="26"/>
    </location>
</feature>
<dbReference type="PROSITE" id="PS50235">
    <property type="entry name" value="USP_3"/>
    <property type="match status" value="1"/>
</dbReference>
<accession>A0AAV7YZD3</accession>
<dbReference type="AlphaFoldDB" id="A0AAV7YZD3"/>
<feature type="compositionally biased region" description="Basic residues" evidence="8">
    <location>
        <begin position="780"/>
        <end position="792"/>
    </location>
</feature>
<dbReference type="PANTHER" id="PTHR24006:SF758">
    <property type="entry name" value="UBIQUITIN CARBOXYL-TERMINAL HYDROLASE 36"/>
    <property type="match status" value="1"/>
</dbReference>
<dbReference type="GO" id="GO:0005634">
    <property type="term" value="C:nucleus"/>
    <property type="evidence" value="ECO:0007669"/>
    <property type="project" value="TreeGrafter"/>
</dbReference>
<feature type="region of interest" description="Disordered" evidence="8">
    <location>
        <begin position="475"/>
        <end position="608"/>
    </location>
</feature>
<feature type="compositionally biased region" description="Acidic residues" evidence="8">
    <location>
        <begin position="551"/>
        <end position="565"/>
    </location>
</feature>
<name>A0AAV7YZD3_9EUKA</name>
<keyword evidence="9" id="KW-0812">Transmembrane</keyword>
<feature type="compositionally biased region" description="Low complexity" evidence="8">
    <location>
        <begin position="793"/>
        <end position="811"/>
    </location>
</feature>
<dbReference type="InterPro" id="IPR050164">
    <property type="entry name" value="Peptidase_C19"/>
</dbReference>
<dbReference type="EMBL" id="JANTQA010000042">
    <property type="protein sequence ID" value="KAJ3435118.1"/>
    <property type="molecule type" value="Genomic_DNA"/>
</dbReference>
<evidence type="ECO:0000256" key="8">
    <source>
        <dbReference type="SAM" id="MobiDB-lite"/>
    </source>
</evidence>
<evidence type="ECO:0000256" key="4">
    <source>
        <dbReference type="ARBA" id="ARBA00022786"/>
    </source>
</evidence>
<evidence type="ECO:0000256" key="9">
    <source>
        <dbReference type="SAM" id="Phobius"/>
    </source>
</evidence>
<dbReference type="SUPFAM" id="SSF54001">
    <property type="entry name" value="Cysteine proteinases"/>
    <property type="match status" value="1"/>
</dbReference>
<keyword evidence="5 7" id="KW-0378">Hydrolase</keyword>
<protein>
    <recommendedName>
        <fullName evidence="7">Ubiquitin carboxyl-terminal hydrolase</fullName>
        <ecNumber evidence="7">3.4.19.12</ecNumber>
    </recommendedName>
</protein>
<dbReference type="PROSITE" id="PS00973">
    <property type="entry name" value="USP_2"/>
    <property type="match status" value="1"/>
</dbReference>
<dbReference type="Gene3D" id="3.90.70.10">
    <property type="entry name" value="Cysteine proteinases"/>
    <property type="match status" value="1"/>
</dbReference>
<gene>
    <name evidence="11" type="ORF">M0812_02249</name>
</gene>
<dbReference type="Pfam" id="PF00443">
    <property type="entry name" value="UCH"/>
    <property type="match status" value="1"/>
</dbReference>
<evidence type="ECO:0000259" key="10">
    <source>
        <dbReference type="PROSITE" id="PS50235"/>
    </source>
</evidence>
<dbReference type="FunFam" id="3.90.70.10:FF:000119">
    <property type="entry name" value="Ubiquitin specific peptidase 36"/>
    <property type="match status" value="1"/>
</dbReference>
<dbReference type="GO" id="GO:0005829">
    <property type="term" value="C:cytosol"/>
    <property type="evidence" value="ECO:0007669"/>
    <property type="project" value="TreeGrafter"/>
</dbReference>
<proteinExistence type="inferred from homology"/>
<feature type="compositionally biased region" description="Basic residues" evidence="8">
    <location>
        <begin position="1"/>
        <end position="20"/>
    </location>
</feature>
<feature type="compositionally biased region" description="Basic residues" evidence="8">
    <location>
        <begin position="749"/>
        <end position="761"/>
    </location>
</feature>
<evidence type="ECO:0000313" key="12">
    <source>
        <dbReference type="Proteomes" id="UP001146793"/>
    </source>
</evidence>
<dbReference type="EC" id="3.4.19.12" evidence="7"/>
<feature type="compositionally biased region" description="Basic residues" evidence="8">
    <location>
        <begin position="528"/>
        <end position="539"/>
    </location>
</feature>
<feature type="domain" description="USP" evidence="10">
    <location>
        <begin position="63"/>
        <end position="383"/>
    </location>
</feature>
<keyword evidence="4 7" id="KW-0833">Ubl conjugation pathway</keyword>
<evidence type="ECO:0000256" key="5">
    <source>
        <dbReference type="ARBA" id="ARBA00022801"/>
    </source>
</evidence>
<keyword evidence="9" id="KW-1133">Transmembrane helix</keyword>
<evidence type="ECO:0000256" key="6">
    <source>
        <dbReference type="ARBA" id="ARBA00022807"/>
    </source>
</evidence>
<organism evidence="11 12">
    <name type="scientific">Anaeramoeba flamelloides</name>
    <dbReference type="NCBI Taxonomy" id="1746091"/>
    <lineage>
        <taxon>Eukaryota</taxon>
        <taxon>Metamonada</taxon>
        <taxon>Anaeramoebidae</taxon>
        <taxon>Anaeramoeba</taxon>
    </lineage>
</organism>
<sequence length="997" mass="117496">MLSKRKNKRTPTKQQSRKNLTKFQKSPYVKQKKKNKVICKKNFHDASSLQPFMKWKKKQKIGKGLVNLGNTCFLNSVLQCLTYIPIFTQYLHSGDHSKNCKSKKFCILCALEQHVKNVFFRPNKINQSLRYIVLNVKKLGKSIRIGRQEDAHEFLLKLLEYAVDSIIFDKKRMIKNSALQDHYNLHSTIIHSMFSGNLRSQVICLKCGSKSDSFEPFLILSLNIMKSKSIQSAFQKFTSKELLKGINQYYCAKCKRKVNATKQFTIHKLPVVLTIHFKRFEIQENYFGFIRKISKNISFPKTLNLKNYISEANYQNNGKTINPIYHLVGVIIHQGRSANSGHYFSFVKSSNGGWYEMNDSYVSQISENQVHNQNGYILVYQLDPNNEIKNLDISENQNKQKNIINDHHDHIRKNNKLNALKKSSSKQSDTSTLKFSQSALKKAKNELFQLNQSQDEIDFFQKLQNKNSQTLEKNIKKNKNILKKRKKRKLEEERENERKMEKEKEKENEFLQRKRKIDEIYNSQKEKQSKKKTKKKKKKSESMNIEKSLEYESEPETLSDLEQEQINENNEINSKHKKKKKRKNKKSAQTSNNKNKTSEEYDINKFSTPTNKKKFSKKLFLTQQKIYKKQYPSLYSNSLRKRQKKINRSHLFSKYKITKANVLQKKFGLTRSYSDTSRFNNYTQPLSNNGWIIENTEKKKKIDQNSHQDNITTPNKNNNKNKKNETMNEKTKDKNKDQNIIKDNINTSKKNKNKNKNKKNKTNNQNNDTNNNKNKNNKNNNKKKKNKNKNKNNNKNNNKNKNNNNNNNNNKNKGDNNKNLEYNFHYWETNLSDLKQNQHKIKNKSKLKTNQKKNNKKNKKKNNSRKLKPSILQIQQPNRLPSSRNTKGKLINLRSFQPPKLKNKPMNSNKKILSYKPIPKNTTPTKKNNSENNKKFRKREVVVEKVVGMTSKLLNQKNQKYFSTNIICDNNLKSNSKYKKNALQFSKIVSPKKKKQF</sequence>
<evidence type="ECO:0000256" key="7">
    <source>
        <dbReference type="RuleBase" id="RU366025"/>
    </source>
</evidence>
<feature type="region of interest" description="Disordered" evidence="8">
    <location>
        <begin position="833"/>
        <end position="937"/>
    </location>
</feature>
<feature type="compositionally biased region" description="Basic and acidic residues" evidence="8">
    <location>
        <begin position="928"/>
        <end position="937"/>
    </location>
</feature>
<comment type="caution">
    <text evidence="11">The sequence shown here is derived from an EMBL/GenBank/DDBJ whole genome shotgun (WGS) entry which is preliminary data.</text>
</comment>
<dbReference type="InterPro" id="IPR018200">
    <property type="entry name" value="USP_CS"/>
</dbReference>
<dbReference type="GO" id="GO:0006508">
    <property type="term" value="P:proteolysis"/>
    <property type="evidence" value="ECO:0007669"/>
    <property type="project" value="UniProtKB-KW"/>
</dbReference>
<dbReference type="PROSITE" id="PS00972">
    <property type="entry name" value="USP_1"/>
    <property type="match status" value="1"/>
</dbReference>
<feature type="compositionally biased region" description="Basic and acidic residues" evidence="8">
    <location>
        <begin position="489"/>
        <end position="527"/>
    </location>
</feature>
<evidence type="ECO:0000256" key="1">
    <source>
        <dbReference type="ARBA" id="ARBA00000707"/>
    </source>
</evidence>
<dbReference type="InterPro" id="IPR001394">
    <property type="entry name" value="Peptidase_C19_UCH"/>
</dbReference>
<dbReference type="InterPro" id="IPR038765">
    <property type="entry name" value="Papain-like_cys_pep_sf"/>
</dbReference>
<feature type="compositionally biased region" description="Basic and acidic residues" evidence="8">
    <location>
        <begin position="722"/>
        <end position="740"/>
    </location>
</feature>
<keyword evidence="6 7" id="KW-0788">Thiol protease</keyword>
<dbReference type="PANTHER" id="PTHR24006">
    <property type="entry name" value="UBIQUITIN CARBOXYL-TERMINAL HYDROLASE"/>
    <property type="match status" value="1"/>
</dbReference>
<feature type="compositionally biased region" description="Basic residues" evidence="8">
    <location>
        <begin position="837"/>
        <end position="868"/>
    </location>
</feature>
<keyword evidence="3 7" id="KW-0645">Protease</keyword>
<dbReference type="GO" id="GO:0016579">
    <property type="term" value="P:protein deubiquitination"/>
    <property type="evidence" value="ECO:0007669"/>
    <property type="project" value="InterPro"/>
</dbReference>
<comment type="catalytic activity">
    <reaction evidence="1 7">
        <text>Thiol-dependent hydrolysis of ester, thioester, amide, peptide and isopeptide bonds formed by the C-terminal Gly of ubiquitin (a 76-residue protein attached to proteins as an intracellular targeting signal).</text>
        <dbReference type="EC" id="3.4.19.12"/>
    </reaction>
</comment>
<dbReference type="Proteomes" id="UP001146793">
    <property type="component" value="Unassembled WGS sequence"/>
</dbReference>
<feature type="compositionally biased region" description="Basic residues" evidence="8">
    <location>
        <begin position="575"/>
        <end position="586"/>
    </location>
</feature>
<dbReference type="GO" id="GO:0004843">
    <property type="term" value="F:cysteine-type deubiquitinase activity"/>
    <property type="evidence" value="ECO:0007669"/>
    <property type="project" value="UniProtKB-UniRule"/>
</dbReference>
<evidence type="ECO:0000256" key="2">
    <source>
        <dbReference type="ARBA" id="ARBA00009085"/>
    </source>
</evidence>
<feature type="transmembrane region" description="Helical" evidence="9">
    <location>
        <begin position="64"/>
        <end position="86"/>
    </location>
</feature>
<comment type="similarity">
    <text evidence="2 7">Belongs to the peptidase C19 family.</text>
</comment>
<feature type="compositionally biased region" description="Basic residues" evidence="8">
    <location>
        <begin position="476"/>
        <end position="488"/>
    </location>
</feature>
<evidence type="ECO:0000313" key="11">
    <source>
        <dbReference type="EMBL" id="KAJ3435118.1"/>
    </source>
</evidence>
<reference evidence="11" key="1">
    <citation type="submission" date="2022-08" db="EMBL/GenBank/DDBJ databases">
        <title>Novel sulphate-reducing endosymbionts in the free-living metamonad Anaeramoeba.</title>
        <authorList>
            <person name="Jerlstrom-Hultqvist J."/>
            <person name="Cepicka I."/>
            <person name="Gallot-Lavallee L."/>
            <person name="Salas-Leiva D."/>
            <person name="Curtis B.A."/>
            <person name="Zahonova K."/>
            <person name="Pipaliya S."/>
            <person name="Dacks J."/>
            <person name="Roger A.J."/>
        </authorList>
    </citation>
    <scope>NUCLEOTIDE SEQUENCE</scope>
    <source>
        <strain evidence="11">Busselton2</strain>
    </source>
</reference>
<dbReference type="InterPro" id="IPR028889">
    <property type="entry name" value="USP"/>
</dbReference>
<feature type="compositionally biased region" description="Low complexity" evidence="8">
    <location>
        <begin position="916"/>
        <end position="927"/>
    </location>
</feature>
<feature type="compositionally biased region" description="Polar residues" evidence="8">
    <location>
        <begin position="872"/>
        <end position="885"/>
    </location>
</feature>